<dbReference type="AlphaFoldDB" id="A0A914QQ15"/>
<dbReference type="WBParaSite" id="PDA_v2.g5483.t1">
    <property type="protein sequence ID" value="PDA_v2.g5483.t1"/>
    <property type="gene ID" value="PDA_v2.g5483"/>
</dbReference>
<keyword evidence="1" id="KW-1185">Reference proteome</keyword>
<reference evidence="2" key="1">
    <citation type="submission" date="2022-11" db="UniProtKB">
        <authorList>
            <consortium name="WormBaseParasite"/>
        </authorList>
    </citation>
    <scope>IDENTIFICATION</scope>
</reference>
<proteinExistence type="predicted"/>
<organism evidence="1 2">
    <name type="scientific">Panagrolaimus davidi</name>
    <dbReference type="NCBI Taxonomy" id="227884"/>
    <lineage>
        <taxon>Eukaryota</taxon>
        <taxon>Metazoa</taxon>
        <taxon>Ecdysozoa</taxon>
        <taxon>Nematoda</taxon>
        <taxon>Chromadorea</taxon>
        <taxon>Rhabditida</taxon>
        <taxon>Tylenchina</taxon>
        <taxon>Panagrolaimomorpha</taxon>
        <taxon>Panagrolaimoidea</taxon>
        <taxon>Panagrolaimidae</taxon>
        <taxon>Panagrolaimus</taxon>
    </lineage>
</organism>
<accession>A0A914QQ15</accession>
<protein>
    <submittedName>
        <fullName evidence="2">Uncharacterized protein</fullName>
    </submittedName>
</protein>
<dbReference type="Proteomes" id="UP000887578">
    <property type="component" value="Unplaced"/>
</dbReference>
<name>A0A914QQ15_9BILA</name>
<sequence>MALLLLEYVDNFDDNQKADLIAELVRHGGTKLSPTVFHFATMDDIFIAQHAMIKSGNFDHLFFHSRGLGINGERQNPTIRTKMLLSYSETNGKYKLCQEFKFFHA</sequence>
<evidence type="ECO:0000313" key="1">
    <source>
        <dbReference type="Proteomes" id="UP000887578"/>
    </source>
</evidence>
<evidence type="ECO:0000313" key="2">
    <source>
        <dbReference type="WBParaSite" id="PDA_v2.g5483.t1"/>
    </source>
</evidence>